<dbReference type="InterPro" id="IPR001279">
    <property type="entry name" value="Metallo-B-lactamas"/>
</dbReference>
<gene>
    <name evidence="2" type="ORF">ACFSYJ_24920</name>
</gene>
<name>A0ABW5GM34_9PSEU</name>
<dbReference type="EMBL" id="JBHUKU010000014">
    <property type="protein sequence ID" value="MFD2461874.1"/>
    <property type="molecule type" value="Genomic_DNA"/>
</dbReference>
<reference evidence="3" key="1">
    <citation type="journal article" date="2019" name="Int. J. Syst. Evol. Microbiol.">
        <title>The Global Catalogue of Microorganisms (GCM) 10K type strain sequencing project: providing services to taxonomists for standard genome sequencing and annotation.</title>
        <authorList>
            <consortium name="The Broad Institute Genomics Platform"/>
            <consortium name="The Broad Institute Genome Sequencing Center for Infectious Disease"/>
            <person name="Wu L."/>
            <person name="Ma J."/>
        </authorList>
    </citation>
    <scope>NUCLEOTIDE SEQUENCE [LARGE SCALE GENOMIC DNA]</scope>
    <source>
        <strain evidence="3">CGMCC 4.7643</strain>
    </source>
</reference>
<accession>A0ABW5GM34</accession>
<comment type="caution">
    <text evidence="2">The sequence shown here is derived from an EMBL/GenBank/DDBJ whole genome shotgun (WGS) entry which is preliminary data.</text>
</comment>
<dbReference type="PANTHER" id="PTHR46018">
    <property type="entry name" value="ZINC PHOSPHODIESTERASE ELAC PROTEIN 1"/>
    <property type="match status" value="1"/>
</dbReference>
<evidence type="ECO:0000259" key="1">
    <source>
        <dbReference type="SMART" id="SM00849"/>
    </source>
</evidence>
<dbReference type="SMART" id="SM00849">
    <property type="entry name" value="Lactamase_B"/>
    <property type="match status" value="1"/>
</dbReference>
<sequence>MRLTILGCSGSIPGPNTAASGYLLEAEGFLLALELGNGTLAQLQTVADPFDLDALVLSHLHPDHCADVSALTVLRRYHPAPPYPARPRLLPVHAPADAPWRLANAYAPNEAERAETDLSDVFAFHRLRDERTTIGPFEVTAVPVDHPTPAFGLRVSYGGRILAYTGDTGPCAALGELADGADVLLSEASWTDAEDRPAGVHLSGRQAGELARAAGAGRLLLTHVAPWTDRDAVLAEAKAIFPNAELVEQGAVYDL</sequence>
<dbReference type="Gene3D" id="3.60.15.10">
    <property type="entry name" value="Ribonuclease Z/Hydroxyacylglutathione hydrolase-like"/>
    <property type="match status" value="1"/>
</dbReference>
<dbReference type="CDD" id="cd07716">
    <property type="entry name" value="RNaseZ_short-form-like_MBL-fold"/>
    <property type="match status" value="1"/>
</dbReference>
<dbReference type="SUPFAM" id="SSF56281">
    <property type="entry name" value="Metallo-hydrolase/oxidoreductase"/>
    <property type="match status" value="1"/>
</dbReference>
<keyword evidence="3" id="KW-1185">Reference proteome</keyword>
<protein>
    <submittedName>
        <fullName evidence="2">MBL fold metallo-hydrolase</fullName>
    </submittedName>
</protein>
<proteinExistence type="predicted"/>
<dbReference type="PANTHER" id="PTHR46018:SF4">
    <property type="entry name" value="METALLO-HYDROLASE YHFI-RELATED"/>
    <property type="match status" value="1"/>
</dbReference>
<dbReference type="InterPro" id="IPR036866">
    <property type="entry name" value="RibonucZ/Hydroxyglut_hydro"/>
</dbReference>
<dbReference type="Proteomes" id="UP001597419">
    <property type="component" value="Unassembled WGS sequence"/>
</dbReference>
<feature type="domain" description="Metallo-beta-lactamase" evidence="1">
    <location>
        <begin position="18"/>
        <end position="205"/>
    </location>
</feature>
<evidence type="ECO:0000313" key="2">
    <source>
        <dbReference type="EMBL" id="MFD2461874.1"/>
    </source>
</evidence>
<dbReference type="Pfam" id="PF12706">
    <property type="entry name" value="Lactamase_B_2"/>
    <property type="match status" value="1"/>
</dbReference>
<organism evidence="2 3">
    <name type="scientific">Amycolatopsis samaneae</name>
    <dbReference type="NCBI Taxonomy" id="664691"/>
    <lineage>
        <taxon>Bacteria</taxon>
        <taxon>Bacillati</taxon>
        <taxon>Actinomycetota</taxon>
        <taxon>Actinomycetes</taxon>
        <taxon>Pseudonocardiales</taxon>
        <taxon>Pseudonocardiaceae</taxon>
        <taxon>Amycolatopsis</taxon>
    </lineage>
</organism>
<evidence type="ECO:0000313" key="3">
    <source>
        <dbReference type="Proteomes" id="UP001597419"/>
    </source>
</evidence>
<dbReference type="RefSeq" id="WP_345390906.1">
    <property type="nucleotide sequence ID" value="NZ_BAABHG010000004.1"/>
</dbReference>